<evidence type="ECO:0000256" key="2">
    <source>
        <dbReference type="SAM" id="SignalP"/>
    </source>
</evidence>
<reference evidence="3 4" key="1">
    <citation type="journal article" date="2017" name="Int J Environ Stud">
        <title>Does the Miocene-Pliocene relict legume Oxytropis triphylla form nitrogen-fixing nodules with a combination of bacterial strains?</title>
        <authorList>
            <person name="Safronova V."/>
            <person name="Belimov A."/>
            <person name="Sazanova A."/>
            <person name="Kuznetsova I."/>
            <person name="Popova J."/>
            <person name="Andronov E."/>
            <person name="Verkhozina A."/>
            <person name="Tikhonovich I."/>
        </authorList>
    </citation>
    <scope>NUCLEOTIDE SEQUENCE [LARGE SCALE GENOMIC DNA]</scope>
    <source>
        <strain evidence="3 4">Tri-38</strain>
    </source>
</reference>
<evidence type="ECO:0000313" key="3">
    <source>
        <dbReference type="EMBL" id="PIO46777.1"/>
    </source>
</evidence>
<name>A0A2N9W4V9_9HYPH</name>
<feature type="chain" id="PRO_5014614895" evidence="2">
    <location>
        <begin position="26"/>
        <end position="251"/>
    </location>
</feature>
<dbReference type="KEGG" id="pht:BLM14_09095"/>
<dbReference type="AlphaFoldDB" id="A0A2N9W4V9"/>
<sequence>MSITRASIVLISSLILLGIATAAKAQTCSGSGCQYIVLTKREADGCMVFVNKSPYRVTIRTGAGGHAPTVYGNSSAVLESVFYGCMKNLLGTYTATAHDVPPKKKVAQPEEARPAENRPAPRQRPAPAPQAEEAPEQYTFRVSNRCPSTIKFHLRYKELGGEWRTLPPWKIYGYRHETLKGLMGGLIASENSVAYFYAESADSNYEWSGEGEKGSRIFKRIQVRPEDSALEVSFSRWTARGNQFQTQLTCR</sequence>
<keyword evidence="4" id="KW-1185">Reference proteome</keyword>
<protein>
    <submittedName>
        <fullName evidence="3">Uncharacterized protein</fullName>
    </submittedName>
</protein>
<evidence type="ECO:0000256" key="1">
    <source>
        <dbReference type="SAM" id="MobiDB-lite"/>
    </source>
</evidence>
<comment type="caution">
    <text evidence="3">The sequence shown here is derived from an EMBL/GenBank/DDBJ whole genome shotgun (WGS) entry which is preliminary data.</text>
</comment>
<keyword evidence="2" id="KW-0732">Signal</keyword>
<feature type="compositionally biased region" description="Basic and acidic residues" evidence="1">
    <location>
        <begin position="107"/>
        <end position="116"/>
    </location>
</feature>
<organism evidence="3 4">
    <name type="scientific">Phyllobacterium zundukense</name>
    <dbReference type="NCBI Taxonomy" id="1867719"/>
    <lineage>
        <taxon>Bacteria</taxon>
        <taxon>Pseudomonadati</taxon>
        <taxon>Pseudomonadota</taxon>
        <taxon>Alphaproteobacteria</taxon>
        <taxon>Hyphomicrobiales</taxon>
        <taxon>Phyllobacteriaceae</taxon>
        <taxon>Phyllobacterium</taxon>
    </lineage>
</organism>
<evidence type="ECO:0000313" key="4">
    <source>
        <dbReference type="Proteomes" id="UP000232163"/>
    </source>
</evidence>
<gene>
    <name evidence="3" type="ORF">B5P45_02980</name>
</gene>
<dbReference type="EMBL" id="MZMT01000003">
    <property type="protein sequence ID" value="PIO46777.1"/>
    <property type="molecule type" value="Genomic_DNA"/>
</dbReference>
<feature type="region of interest" description="Disordered" evidence="1">
    <location>
        <begin position="100"/>
        <end position="139"/>
    </location>
</feature>
<dbReference type="Proteomes" id="UP000232163">
    <property type="component" value="Unassembled WGS sequence"/>
</dbReference>
<accession>A0A2N9W4V9</accession>
<feature type="signal peptide" evidence="2">
    <location>
        <begin position="1"/>
        <end position="25"/>
    </location>
</feature>
<proteinExistence type="predicted"/>